<comment type="caution">
    <text evidence="2">The sequence shown here is derived from an EMBL/GenBank/DDBJ whole genome shotgun (WGS) entry which is preliminary data.</text>
</comment>
<dbReference type="EMBL" id="JBHSGA010000013">
    <property type="protein sequence ID" value="MFC4526420.1"/>
    <property type="molecule type" value="Genomic_DNA"/>
</dbReference>
<sequence length="79" mass="9285">MTQPLRFRIQEWFADRYSWAQYPAQRSVARRARPPAWQFENVMSPLNRISLVLISVLALLIGFFVLGLLALGIYLFFPR</sequence>
<proteinExistence type="predicted"/>
<dbReference type="Proteomes" id="UP001595961">
    <property type="component" value="Unassembled WGS sequence"/>
</dbReference>
<feature type="transmembrane region" description="Helical" evidence="1">
    <location>
        <begin position="51"/>
        <end position="77"/>
    </location>
</feature>
<gene>
    <name evidence="2" type="ORF">ACFO5W_07175</name>
</gene>
<keyword evidence="1" id="KW-1133">Transmembrane helix</keyword>
<name>A0ABV9C0U0_9GAMM</name>
<evidence type="ECO:0000313" key="2">
    <source>
        <dbReference type="EMBL" id="MFC4526420.1"/>
    </source>
</evidence>
<protein>
    <submittedName>
        <fullName evidence="2">Uncharacterized protein</fullName>
    </submittedName>
</protein>
<dbReference type="RefSeq" id="WP_266151166.1">
    <property type="nucleotide sequence ID" value="NZ_CP064028.1"/>
</dbReference>
<organism evidence="2 3">
    <name type="scientific">Dyella halodurans</name>
    <dbReference type="NCBI Taxonomy" id="1920171"/>
    <lineage>
        <taxon>Bacteria</taxon>
        <taxon>Pseudomonadati</taxon>
        <taxon>Pseudomonadota</taxon>
        <taxon>Gammaproteobacteria</taxon>
        <taxon>Lysobacterales</taxon>
        <taxon>Rhodanobacteraceae</taxon>
        <taxon>Dyella</taxon>
    </lineage>
</organism>
<evidence type="ECO:0000313" key="3">
    <source>
        <dbReference type="Proteomes" id="UP001595961"/>
    </source>
</evidence>
<keyword evidence="1" id="KW-0812">Transmembrane</keyword>
<keyword evidence="1" id="KW-0472">Membrane</keyword>
<reference evidence="3" key="1">
    <citation type="journal article" date="2019" name="Int. J. Syst. Evol. Microbiol.">
        <title>The Global Catalogue of Microorganisms (GCM) 10K type strain sequencing project: providing services to taxonomists for standard genome sequencing and annotation.</title>
        <authorList>
            <consortium name="The Broad Institute Genomics Platform"/>
            <consortium name="The Broad Institute Genome Sequencing Center for Infectious Disease"/>
            <person name="Wu L."/>
            <person name="Ma J."/>
        </authorList>
    </citation>
    <scope>NUCLEOTIDE SEQUENCE [LARGE SCALE GENOMIC DNA]</scope>
    <source>
        <strain evidence="3">CCM 4481</strain>
    </source>
</reference>
<evidence type="ECO:0000256" key="1">
    <source>
        <dbReference type="SAM" id="Phobius"/>
    </source>
</evidence>
<keyword evidence="3" id="KW-1185">Reference proteome</keyword>
<accession>A0ABV9C0U0</accession>